<dbReference type="InterPro" id="IPR036910">
    <property type="entry name" value="HMG_box_dom_sf"/>
</dbReference>
<dbReference type="SUPFAM" id="SSF47095">
    <property type="entry name" value="HMG-box"/>
    <property type="match status" value="1"/>
</dbReference>
<dbReference type="GO" id="GO:0000122">
    <property type="term" value="P:negative regulation of transcription by RNA polymerase II"/>
    <property type="evidence" value="ECO:0007669"/>
    <property type="project" value="TreeGrafter"/>
</dbReference>
<dbReference type="GO" id="GO:0000978">
    <property type="term" value="F:RNA polymerase II cis-regulatory region sequence-specific DNA binding"/>
    <property type="evidence" value="ECO:0007669"/>
    <property type="project" value="TreeGrafter"/>
</dbReference>
<reference evidence="6 7" key="1">
    <citation type="submission" date="2015-06" db="EMBL/GenBank/DDBJ databases">
        <title>Expansion of signal transduction pathways in fungi by whole-genome duplication.</title>
        <authorList>
            <consortium name="DOE Joint Genome Institute"/>
            <person name="Corrochano L.M."/>
            <person name="Kuo A."/>
            <person name="Marcet-Houben M."/>
            <person name="Polaino S."/>
            <person name="Salamov A."/>
            <person name="Villalobos J.M."/>
            <person name="Alvarez M.I."/>
            <person name="Avalos J."/>
            <person name="Benito E.P."/>
            <person name="Benoit I."/>
            <person name="Burger G."/>
            <person name="Camino L.P."/>
            <person name="Canovas D."/>
            <person name="Cerda-Olmedo E."/>
            <person name="Cheng J.-F."/>
            <person name="Dominguez A."/>
            <person name="Elias M."/>
            <person name="Eslava A.P."/>
            <person name="Glaser F."/>
            <person name="Grimwood J."/>
            <person name="Gutierrez G."/>
            <person name="Heitman J."/>
            <person name="Henrissat B."/>
            <person name="Iturriaga E.A."/>
            <person name="Lang B.F."/>
            <person name="Lavin J.L."/>
            <person name="Lee S."/>
            <person name="Li W."/>
            <person name="Lindquist E."/>
            <person name="Lopez-Garcia S."/>
            <person name="Luque E.M."/>
            <person name="Marcos A.T."/>
            <person name="Martin J."/>
            <person name="Mccluskey K."/>
            <person name="Medina H.R."/>
            <person name="Miralles-Duran A."/>
            <person name="Miyazaki A."/>
            <person name="Munoz-Torres E."/>
            <person name="Oguiza J.A."/>
            <person name="Ohm R."/>
            <person name="Olmedo M."/>
            <person name="Orejas M."/>
            <person name="Ortiz-Castellanos L."/>
            <person name="Pisabarro A.G."/>
            <person name="Rodriguez-Romero J."/>
            <person name="Ruiz-Herrera J."/>
            <person name="Ruiz-Vazquez R."/>
            <person name="Sanz C."/>
            <person name="Schackwitz W."/>
            <person name="Schmutz J."/>
            <person name="Shahriari M."/>
            <person name="Shelest E."/>
            <person name="Silva-Franco F."/>
            <person name="Soanes D."/>
            <person name="Syed K."/>
            <person name="Tagua V.G."/>
            <person name="Talbot N.J."/>
            <person name="Thon M."/>
            <person name="De Vries R.P."/>
            <person name="Wiebenga A."/>
            <person name="Yadav J.S."/>
            <person name="Braun E.L."/>
            <person name="Baker S."/>
            <person name="Garre V."/>
            <person name="Horwitz B."/>
            <person name="Torres-Martinez S."/>
            <person name="Idnurm A."/>
            <person name="Herrera-Estrella A."/>
            <person name="Gabaldon T."/>
            <person name="Grigoriev I.V."/>
        </authorList>
    </citation>
    <scope>NUCLEOTIDE SEQUENCE [LARGE SCALE GENOMIC DNA]</scope>
    <source>
        <strain evidence="6 7">CBS 277.49</strain>
    </source>
</reference>
<dbReference type="GO" id="GO:0005634">
    <property type="term" value="C:nucleus"/>
    <property type="evidence" value="ECO:0007669"/>
    <property type="project" value="UniProtKB-UniRule"/>
</dbReference>
<evidence type="ECO:0000313" key="6">
    <source>
        <dbReference type="EMBL" id="OAD02351.1"/>
    </source>
</evidence>
<proteinExistence type="predicted"/>
<dbReference type="Proteomes" id="UP000077051">
    <property type="component" value="Unassembled WGS sequence"/>
</dbReference>
<comment type="caution">
    <text evidence="6">The sequence shown here is derived from an EMBL/GenBank/DDBJ whole genome shotgun (WGS) entry which is preliminary data.</text>
</comment>
<dbReference type="GO" id="GO:0001228">
    <property type="term" value="F:DNA-binding transcription activator activity, RNA polymerase II-specific"/>
    <property type="evidence" value="ECO:0007669"/>
    <property type="project" value="TreeGrafter"/>
</dbReference>
<dbReference type="VEuPathDB" id="FungiDB:MUCCIDRAFT_153347"/>
<feature type="region of interest" description="Disordered" evidence="4">
    <location>
        <begin position="90"/>
        <end position="138"/>
    </location>
</feature>
<protein>
    <recommendedName>
        <fullName evidence="5">HMG box domain-containing protein</fullName>
    </recommendedName>
</protein>
<dbReference type="STRING" id="747725.A0A168KFX3"/>
<dbReference type="InterPro" id="IPR009071">
    <property type="entry name" value="HMG_box_dom"/>
</dbReference>
<accession>A0A168KFX3</accession>
<dbReference type="InterPro" id="IPR050140">
    <property type="entry name" value="SRY-related_HMG-box_TF-like"/>
</dbReference>
<dbReference type="PANTHER" id="PTHR10270:SF161">
    <property type="entry name" value="SEX-DETERMINING REGION Y PROTEIN"/>
    <property type="match status" value="1"/>
</dbReference>
<evidence type="ECO:0000256" key="2">
    <source>
        <dbReference type="ARBA" id="ARBA00023163"/>
    </source>
</evidence>
<organism evidence="6 7">
    <name type="scientific">Mucor lusitanicus CBS 277.49</name>
    <dbReference type="NCBI Taxonomy" id="747725"/>
    <lineage>
        <taxon>Eukaryota</taxon>
        <taxon>Fungi</taxon>
        <taxon>Fungi incertae sedis</taxon>
        <taxon>Mucoromycota</taxon>
        <taxon>Mucoromycotina</taxon>
        <taxon>Mucoromycetes</taxon>
        <taxon>Mucorales</taxon>
        <taxon>Mucorineae</taxon>
        <taxon>Mucoraceae</taxon>
        <taxon>Mucor</taxon>
    </lineage>
</organism>
<dbReference type="AlphaFoldDB" id="A0A168KFX3"/>
<dbReference type="OrthoDB" id="6247875at2759"/>
<dbReference type="SMART" id="SM00398">
    <property type="entry name" value="HMG"/>
    <property type="match status" value="1"/>
</dbReference>
<dbReference type="Gene3D" id="1.10.30.10">
    <property type="entry name" value="High mobility group box domain"/>
    <property type="match status" value="1"/>
</dbReference>
<sequence length="249" mass="28453">MMELLWVTEEINKNSVAKKDSPAVKHIRRPENAFMIFRKRKVRPFHKELHASEISRLAKEQWWQLTDEEHKYYARESEIEKLKHSVSYPNWKYAPKPSRKKKSPKGKRLQTTPAPDKSPLSINQIDATPINQLGSTTSDTSLNTSFQGSVASNQHVQHFDDLSNSTSLLDNNSNLNPRAFHPNDAHPSFSHVPTESSISNLSLAPTAVFNEYHMDCGNLSVEELFAKEFSMFFTSDNLNDLLLFNNKAP</sequence>
<keyword evidence="7" id="KW-1185">Reference proteome</keyword>
<keyword evidence="2" id="KW-0804">Transcription</keyword>
<evidence type="ECO:0000256" key="4">
    <source>
        <dbReference type="SAM" id="MobiDB-lite"/>
    </source>
</evidence>
<evidence type="ECO:0000259" key="5">
    <source>
        <dbReference type="PROSITE" id="PS50118"/>
    </source>
</evidence>
<dbReference type="Pfam" id="PF00505">
    <property type="entry name" value="HMG_box"/>
    <property type="match status" value="1"/>
</dbReference>
<feature type="compositionally biased region" description="Polar residues" evidence="4">
    <location>
        <begin position="120"/>
        <end position="138"/>
    </location>
</feature>
<dbReference type="PANTHER" id="PTHR10270">
    <property type="entry name" value="SOX TRANSCRIPTION FACTOR"/>
    <property type="match status" value="1"/>
</dbReference>
<keyword evidence="1 3" id="KW-0238">DNA-binding</keyword>
<gene>
    <name evidence="6" type="ORF">MUCCIDRAFT_153347</name>
</gene>
<dbReference type="GO" id="GO:0030154">
    <property type="term" value="P:cell differentiation"/>
    <property type="evidence" value="ECO:0007669"/>
    <property type="project" value="TreeGrafter"/>
</dbReference>
<evidence type="ECO:0000256" key="1">
    <source>
        <dbReference type="ARBA" id="ARBA00023125"/>
    </source>
</evidence>
<name>A0A168KFX3_MUCCL</name>
<keyword evidence="3" id="KW-0539">Nucleus</keyword>
<evidence type="ECO:0000256" key="3">
    <source>
        <dbReference type="PROSITE-ProRule" id="PRU00267"/>
    </source>
</evidence>
<feature type="DNA-binding region" description="HMG box" evidence="3">
    <location>
        <begin position="27"/>
        <end position="92"/>
    </location>
</feature>
<feature type="compositionally biased region" description="Basic residues" evidence="4">
    <location>
        <begin position="97"/>
        <end position="108"/>
    </location>
</feature>
<evidence type="ECO:0000313" key="7">
    <source>
        <dbReference type="Proteomes" id="UP000077051"/>
    </source>
</evidence>
<dbReference type="EMBL" id="AMYB01000005">
    <property type="protein sequence ID" value="OAD02351.1"/>
    <property type="molecule type" value="Genomic_DNA"/>
</dbReference>
<dbReference type="CDD" id="cd01389">
    <property type="entry name" value="HMG-box_ROX1-like"/>
    <property type="match status" value="1"/>
</dbReference>
<dbReference type="PROSITE" id="PS50118">
    <property type="entry name" value="HMG_BOX_2"/>
    <property type="match status" value="1"/>
</dbReference>
<feature type="domain" description="HMG box" evidence="5">
    <location>
        <begin position="27"/>
        <end position="92"/>
    </location>
</feature>